<dbReference type="AlphaFoldDB" id="A0AAW0HJ84"/>
<dbReference type="GO" id="GO:0005886">
    <property type="term" value="C:plasma membrane"/>
    <property type="evidence" value="ECO:0007669"/>
    <property type="project" value="TreeGrafter"/>
</dbReference>
<proteinExistence type="predicted"/>
<dbReference type="PANTHER" id="PTHR13800">
    <property type="entry name" value="TRANSIENT RECEPTOR POTENTIAL CATION CHANNEL, SUBFAMILY M, MEMBER 6"/>
    <property type="match status" value="1"/>
</dbReference>
<name>A0AAW0HJ84_MYOGA</name>
<reference evidence="1 2" key="1">
    <citation type="journal article" date="2023" name="bioRxiv">
        <title>Conserved and derived expression patterns and positive selection on dental genes reveal complex evolutionary context of ever-growing rodent molars.</title>
        <authorList>
            <person name="Calamari Z.T."/>
            <person name="Song A."/>
            <person name="Cohen E."/>
            <person name="Akter M."/>
            <person name="Roy R.D."/>
            <person name="Hallikas O."/>
            <person name="Christensen M.M."/>
            <person name="Li P."/>
            <person name="Marangoni P."/>
            <person name="Jernvall J."/>
            <person name="Klein O.D."/>
        </authorList>
    </citation>
    <scope>NUCLEOTIDE SEQUENCE [LARGE SCALE GENOMIC DNA]</scope>
    <source>
        <strain evidence="1">V071</strain>
    </source>
</reference>
<protein>
    <submittedName>
        <fullName evidence="1">Uncharacterized protein</fullName>
    </submittedName>
</protein>
<comment type="caution">
    <text evidence="1">The sequence shown here is derived from an EMBL/GenBank/DDBJ whole genome shotgun (WGS) entry which is preliminary data.</text>
</comment>
<organism evidence="1 2">
    <name type="scientific">Myodes glareolus</name>
    <name type="common">Bank vole</name>
    <name type="synonym">Clethrionomys glareolus</name>
    <dbReference type="NCBI Taxonomy" id="447135"/>
    <lineage>
        <taxon>Eukaryota</taxon>
        <taxon>Metazoa</taxon>
        <taxon>Chordata</taxon>
        <taxon>Craniata</taxon>
        <taxon>Vertebrata</taxon>
        <taxon>Euteleostomi</taxon>
        <taxon>Mammalia</taxon>
        <taxon>Eutheria</taxon>
        <taxon>Euarchontoglires</taxon>
        <taxon>Glires</taxon>
        <taxon>Rodentia</taxon>
        <taxon>Myomorpha</taxon>
        <taxon>Muroidea</taxon>
        <taxon>Cricetidae</taxon>
        <taxon>Arvicolinae</taxon>
        <taxon>Myodes</taxon>
    </lineage>
</organism>
<gene>
    <name evidence="1" type="ORF">U0070_023600</name>
</gene>
<evidence type="ECO:0000313" key="2">
    <source>
        <dbReference type="Proteomes" id="UP001488838"/>
    </source>
</evidence>
<accession>A0AAW0HJ84</accession>
<dbReference type="GO" id="GO:0005261">
    <property type="term" value="F:monoatomic cation channel activity"/>
    <property type="evidence" value="ECO:0007669"/>
    <property type="project" value="TreeGrafter"/>
</dbReference>
<dbReference type="PANTHER" id="PTHR13800:SF7">
    <property type="entry name" value="TRANSIENT RECEPTOR POTENTIAL CATION CHANNEL SUBFAMILY M MEMBER 3"/>
    <property type="match status" value="1"/>
</dbReference>
<keyword evidence="2" id="KW-1185">Reference proteome</keyword>
<sequence>MSMGFLARLILEHRHIPRGQSAQVHCLLERSLGGRAWQVTFFFQWAVIRALLVGWPAPVTAKGKQQELSRGTTALPPARVGAQAQKSWIERAFYKRECVHIIPSTKDPHRCCCGRLIGQHVGLTPSISVLQNEKNESRLSRNDVQSEKWSISKHTQLSPTDAFGTIEFQGGGHSNKAMVIKGEKKNSHILPDTISHPVREFQASPASVASQ</sequence>
<dbReference type="EMBL" id="JBBHLL010000444">
    <property type="protein sequence ID" value="KAK7802810.1"/>
    <property type="molecule type" value="Genomic_DNA"/>
</dbReference>
<dbReference type="InterPro" id="IPR050927">
    <property type="entry name" value="TRPM"/>
</dbReference>
<dbReference type="Proteomes" id="UP001488838">
    <property type="component" value="Unassembled WGS sequence"/>
</dbReference>
<dbReference type="GO" id="GO:0030001">
    <property type="term" value="P:metal ion transport"/>
    <property type="evidence" value="ECO:0007669"/>
    <property type="project" value="TreeGrafter"/>
</dbReference>
<evidence type="ECO:0000313" key="1">
    <source>
        <dbReference type="EMBL" id="KAK7802810.1"/>
    </source>
</evidence>